<sequence>MIQNGKAPIWFRIIGIFAFLWNGLGVGAYASDIMMTAEDFAKLSKVEQDLFASRPFWATAAFAVAVIAGFLGSIMLLLRRPIAVRLFLLSLIAVLVQFSSYFILDGYAEYISQTGWWMPVSIPIFAVGFLLFARWAENNRILR</sequence>
<feature type="transmembrane region" description="Helical" evidence="1">
    <location>
        <begin position="116"/>
        <end position="136"/>
    </location>
</feature>
<keyword evidence="1" id="KW-0472">Membrane</keyword>
<dbReference type="RefSeq" id="WP_229953753.1">
    <property type="nucleotide sequence ID" value="NZ_BAAAEM010000002.1"/>
</dbReference>
<reference evidence="3" key="1">
    <citation type="journal article" date="2019" name="Int. J. Syst. Evol. Microbiol.">
        <title>The Global Catalogue of Microorganisms (GCM) 10K type strain sequencing project: providing services to taxonomists for standard genome sequencing and annotation.</title>
        <authorList>
            <consortium name="The Broad Institute Genomics Platform"/>
            <consortium name="The Broad Institute Genome Sequencing Center for Infectious Disease"/>
            <person name="Wu L."/>
            <person name="Ma J."/>
        </authorList>
    </citation>
    <scope>NUCLEOTIDE SEQUENCE [LARGE SCALE GENOMIC DNA]</scope>
    <source>
        <strain evidence="3">JCM 14162</strain>
    </source>
</reference>
<evidence type="ECO:0000313" key="3">
    <source>
        <dbReference type="Proteomes" id="UP001500713"/>
    </source>
</evidence>
<comment type="caution">
    <text evidence="2">The sequence shown here is derived from an EMBL/GenBank/DDBJ whole genome shotgun (WGS) entry which is preliminary data.</text>
</comment>
<keyword evidence="3" id="KW-1185">Reference proteome</keyword>
<feature type="transmembrane region" description="Helical" evidence="1">
    <location>
        <begin position="56"/>
        <end position="78"/>
    </location>
</feature>
<feature type="transmembrane region" description="Helical" evidence="1">
    <location>
        <begin position="9"/>
        <end position="30"/>
    </location>
</feature>
<dbReference type="EMBL" id="BAAAEM010000002">
    <property type="protein sequence ID" value="GAA0468953.1"/>
    <property type="molecule type" value="Genomic_DNA"/>
</dbReference>
<evidence type="ECO:0000313" key="2">
    <source>
        <dbReference type="EMBL" id="GAA0468953.1"/>
    </source>
</evidence>
<keyword evidence="1" id="KW-0812">Transmembrane</keyword>
<feature type="transmembrane region" description="Helical" evidence="1">
    <location>
        <begin position="85"/>
        <end position="104"/>
    </location>
</feature>
<proteinExistence type="predicted"/>
<keyword evidence="1" id="KW-1133">Transmembrane helix</keyword>
<organism evidence="2 3">
    <name type="scientific">Parasphingorhabdus litoris</name>
    <dbReference type="NCBI Taxonomy" id="394733"/>
    <lineage>
        <taxon>Bacteria</taxon>
        <taxon>Pseudomonadati</taxon>
        <taxon>Pseudomonadota</taxon>
        <taxon>Alphaproteobacteria</taxon>
        <taxon>Sphingomonadales</taxon>
        <taxon>Sphingomonadaceae</taxon>
        <taxon>Parasphingorhabdus</taxon>
    </lineage>
</organism>
<name>A0ABP3K348_9SPHN</name>
<accession>A0ABP3K348</accession>
<evidence type="ECO:0000256" key="1">
    <source>
        <dbReference type="SAM" id="Phobius"/>
    </source>
</evidence>
<protein>
    <recommendedName>
        <fullName evidence="4">Sugar transporter</fullName>
    </recommendedName>
</protein>
<evidence type="ECO:0008006" key="4">
    <source>
        <dbReference type="Google" id="ProtNLM"/>
    </source>
</evidence>
<gene>
    <name evidence="2" type="ORF">GCM10009096_07350</name>
</gene>
<dbReference type="Proteomes" id="UP001500713">
    <property type="component" value="Unassembled WGS sequence"/>
</dbReference>